<reference evidence="2 3" key="1">
    <citation type="submission" date="2022-04" db="EMBL/GenBank/DDBJ databases">
        <title>Hymenobacter sp. isolated from the air.</title>
        <authorList>
            <person name="Won M."/>
            <person name="Lee C.-M."/>
            <person name="Woen H.-Y."/>
            <person name="Kwon S.-W."/>
        </authorList>
    </citation>
    <scope>NUCLEOTIDE SEQUENCE [LARGE SCALE GENOMIC DNA]</scope>
    <source>
        <strain evidence="3">5116 S-27</strain>
    </source>
</reference>
<dbReference type="PRINTS" id="PR00111">
    <property type="entry name" value="ABHYDROLASE"/>
</dbReference>
<evidence type="ECO:0000259" key="1">
    <source>
        <dbReference type="Pfam" id="PF00561"/>
    </source>
</evidence>
<dbReference type="Gene3D" id="3.40.50.1820">
    <property type="entry name" value="alpha/beta hydrolase"/>
    <property type="match status" value="1"/>
</dbReference>
<feature type="domain" description="AB hydrolase-1" evidence="1">
    <location>
        <begin position="227"/>
        <end position="348"/>
    </location>
</feature>
<evidence type="ECO:0000313" key="3">
    <source>
        <dbReference type="Proteomes" id="UP000831785"/>
    </source>
</evidence>
<dbReference type="EMBL" id="CP095049">
    <property type="protein sequence ID" value="UOQ52376.1"/>
    <property type="molecule type" value="Genomic_DNA"/>
</dbReference>
<organism evidence="2 3">
    <name type="scientific">Hymenobacter cellulosivorans</name>
    <dbReference type="NCBI Taxonomy" id="2932249"/>
    <lineage>
        <taxon>Bacteria</taxon>
        <taxon>Pseudomonadati</taxon>
        <taxon>Bacteroidota</taxon>
        <taxon>Cytophagia</taxon>
        <taxon>Cytophagales</taxon>
        <taxon>Hymenobacteraceae</taxon>
        <taxon>Hymenobacter</taxon>
    </lineage>
</organism>
<accession>A0ABY4FD32</accession>
<protein>
    <submittedName>
        <fullName evidence="2">Alpha/beta hydrolase</fullName>
    </submittedName>
</protein>
<dbReference type="Pfam" id="PF00561">
    <property type="entry name" value="Abhydrolase_1"/>
    <property type="match status" value="1"/>
</dbReference>
<dbReference type="RefSeq" id="WP_244716318.1">
    <property type="nucleotide sequence ID" value="NZ_CP095049.1"/>
</dbReference>
<dbReference type="GO" id="GO:0016787">
    <property type="term" value="F:hydrolase activity"/>
    <property type="evidence" value="ECO:0007669"/>
    <property type="project" value="UniProtKB-KW"/>
</dbReference>
<dbReference type="PANTHER" id="PTHR46331">
    <property type="entry name" value="VALACYCLOVIR HYDROLASE"/>
    <property type="match status" value="1"/>
</dbReference>
<dbReference type="InterPro" id="IPR000073">
    <property type="entry name" value="AB_hydrolase_1"/>
</dbReference>
<dbReference type="InterPro" id="IPR029058">
    <property type="entry name" value="AB_hydrolase_fold"/>
</dbReference>
<name>A0ABY4FD32_9BACT</name>
<dbReference type="SUPFAM" id="SSF53474">
    <property type="entry name" value="alpha/beta-Hydrolases"/>
    <property type="match status" value="1"/>
</dbReference>
<evidence type="ECO:0000313" key="2">
    <source>
        <dbReference type="EMBL" id="UOQ52376.1"/>
    </source>
</evidence>
<gene>
    <name evidence="2" type="ORF">MUN80_21790</name>
</gene>
<dbReference type="PANTHER" id="PTHR46331:SF2">
    <property type="entry name" value="VALACYCLOVIR HYDROLASE"/>
    <property type="match status" value="1"/>
</dbReference>
<dbReference type="Proteomes" id="UP000831785">
    <property type="component" value="Chromosome"/>
</dbReference>
<keyword evidence="2" id="KW-0378">Hydrolase</keyword>
<proteinExistence type="predicted"/>
<sequence length="439" mass="49899">MLETFKKIIYSLILLGSRETQGQNNNVPYVSQSLDISKYKGEYSKFQFEGYIYGSNDIIGNSGAAFVLSQHQLNKKFIKSYNTGTADAYIKNKWNKYTIIENLDPKTSILFLGIFFNGNNTLFFDDFSLCLIDRNNNKIRIPLRNADFENNNLNDWGLNRVSNDQYAKLSLDESVFLSGTHSLKLESVQKDLESKSSKKYGENVNAGKYVEVNGVKIYYEVYGNGEPLLLLHGNGESINSFRNQISELANHFFVIALDTRGQGKSTENGDKFNYDLFAQDVNEFLKSLNIKKANILGWSDGGNTALTLALRFPEKINKLAVFGANLFNNETSIEKEVNLQLMSQVRAMESDEISKNSVKYRLKKLLLEEPNLDPKELSSIHIPVLVMAGEKDVIKKNHTELIAKSIPNSKLKIFKNAGHYVPQEDYKQFNQIVIDFFKN</sequence>
<keyword evidence="3" id="KW-1185">Reference proteome</keyword>